<keyword evidence="2" id="KW-1003">Cell membrane</keyword>
<dbReference type="SMART" id="SM00409">
    <property type="entry name" value="IG"/>
    <property type="match status" value="1"/>
</dbReference>
<dbReference type="InterPro" id="IPR013106">
    <property type="entry name" value="Ig_V-set"/>
</dbReference>
<keyword evidence="7" id="KW-0472">Membrane</keyword>
<name>A0A7E6EG82_9CHIR</name>
<dbReference type="InterPro" id="IPR036179">
    <property type="entry name" value="Ig-like_dom_sf"/>
</dbReference>
<evidence type="ECO:0000256" key="12">
    <source>
        <dbReference type="SAM" id="SignalP"/>
    </source>
</evidence>
<evidence type="ECO:0000256" key="2">
    <source>
        <dbReference type="ARBA" id="ARBA00022475"/>
    </source>
</evidence>
<feature type="domain" description="Ig-like" evidence="13">
    <location>
        <begin position="8"/>
        <end position="124"/>
    </location>
</feature>
<keyword evidence="4 12" id="KW-0732">Signal</keyword>
<feature type="signal peptide" evidence="12">
    <location>
        <begin position="1"/>
        <end position="18"/>
    </location>
</feature>
<dbReference type="AlphaFoldDB" id="A0A7E6EG82"/>
<evidence type="ECO:0000256" key="4">
    <source>
        <dbReference type="ARBA" id="ARBA00022729"/>
    </source>
</evidence>
<dbReference type="GO" id="GO:0002376">
    <property type="term" value="P:immune system process"/>
    <property type="evidence" value="ECO:0007669"/>
    <property type="project" value="UniProtKB-KW"/>
</dbReference>
<keyword evidence="6" id="KW-1133">Transmembrane helix</keyword>
<evidence type="ECO:0000313" key="15">
    <source>
        <dbReference type="RefSeq" id="XP_035889987.1"/>
    </source>
</evidence>
<dbReference type="PROSITE" id="PS50835">
    <property type="entry name" value="IG_LIKE"/>
    <property type="match status" value="1"/>
</dbReference>
<gene>
    <name evidence="15" type="primary">LOC118502246</name>
</gene>
<dbReference type="Pfam" id="PF07686">
    <property type="entry name" value="V-set"/>
    <property type="match status" value="1"/>
</dbReference>
<keyword evidence="8" id="KW-1015">Disulfide bond</keyword>
<protein>
    <submittedName>
        <fullName evidence="15">CMRF35-like molecule 1</fullName>
    </submittedName>
</protein>
<evidence type="ECO:0000256" key="3">
    <source>
        <dbReference type="ARBA" id="ARBA00022692"/>
    </source>
</evidence>
<evidence type="ECO:0000256" key="7">
    <source>
        <dbReference type="ARBA" id="ARBA00023136"/>
    </source>
</evidence>
<keyword evidence="3" id="KW-0812">Transmembrane</keyword>
<dbReference type="InParanoid" id="A0A7E6EG82"/>
<dbReference type="GeneID" id="118502246"/>
<dbReference type="KEGG" id="pdic:118502246"/>
<dbReference type="PANTHER" id="PTHR11860">
    <property type="entry name" value="POLYMERIC-IMMUNOGLOBULIN RECEPTOR"/>
    <property type="match status" value="1"/>
</dbReference>
<accession>A0A7E6EG82</accession>
<evidence type="ECO:0000256" key="6">
    <source>
        <dbReference type="ARBA" id="ARBA00022989"/>
    </source>
</evidence>
<dbReference type="InterPro" id="IPR050671">
    <property type="entry name" value="CD300_family_receptors"/>
</dbReference>
<dbReference type="SUPFAM" id="SSF48726">
    <property type="entry name" value="Immunoglobulin"/>
    <property type="match status" value="1"/>
</dbReference>
<organism evidence="14 15">
    <name type="scientific">Phyllostomus discolor</name>
    <name type="common">pale spear-nosed bat</name>
    <dbReference type="NCBI Taxonomy" id="89673"/>
    <lineage>
        <taxon>Eukaryota</taxon>
        <taxon>Metazoa</taxon>
        <taxon>Chordata</taxon>
        <taxon>Craniata</taxon>
        <taxon>Vertebrata</taxon>
        <taxon>Euteleostomi</taxon>
        <taxon>Mammalia</taxon>
        <taxon>Eutheria</taxon>
        <taxon>Laurasiatheria</taxon>
        <taxon>Chiroptera</taxon>
        <taxon>Yangochiroptera</taxon>
        <taxon>Phyllostomidae</taxon>
        <taxon>Phyllostominae</taxon>
        <taxon>Phyllostomus</taxon>
    </lineage>
</organism>
<evidence type="ECO:0000259" key="13">
    <source>
        <dbReference type="PROSITE" id="PS50835"/>
    </source>
</evidence>
<comment type="similarity">
    <text evidence="11">Belongs to the CD300 family.</text>
</comment>
<evidence type="ECO:0000256" key="11">
    <source>
        <dbReference type="ARBA" id="ARBA00043958"/>
    </source>
</evidence>
<evidence type="ECO:0000313" key="14">
    <source>
        <dbReference type="Proteomes" id="UP000504628"/>
    </source>
</evidence>
<evidence type="ECO:0000256" key="5">
    <source>
        <dbReference type="ARBA" id="ARBA00022859"/>
    </source>
</evidence>
<dbReference type="InterPro" id="IPR007110">
    <property type="entry name" value="Ig-like_dom"/>
</dbReference>
<sequence length="163" mass="18224">MHLLLLFPLLFRLSGSSGVIMGPEEARGPERGSLTVQCRYVPRWEKHVKYWCRGSDFSICRILVRTAGSEQEVKKDRVSIRDNQTSRVFTVTMEKLRREDADTYWCVIERVGSDHGAPVKVTVGPRKRVCVCGCVASGPALSWSLEVPFRDCAHSEGTVPEGG</sequence>
<dbReference type="GO" id="GO:0004888">
    <property type="term" value="F:transmembrane signaling receptor activity"/>
    <property type="evidence" value="ECO:0007669"/>
    <property type="project" value="TreeGrafter"/>
</dbReference>
<dbReference type="GO" id="GO:0005886">
    <property type="term" value="C:plasma membrane"/>
    <property type="evidence" value="ECO:0007669"/>
    <property type="project" value="UniProtKB-SubCell"/>
</dbReference>
<evidence type="ECO:0000256" key="1">
    <source>
        <dbReference type="ARBA" id="ARBA00004251"/>
    </source>
</evidence>
<keyword evidence="9" id="KW-0675">Receptor</keyword>
<dbReference type="FunFam" id="2.60.40.10:FF:000370">
    <property type="entry name" value="CMRF35-like molecule 1"/>
    <property type="match status" value="1"/>
</dbReference>
<evidence type="ECO:0000256" key="8">
    <source>
        <dbReference type="ARBA" id="ARBA00023157"/>
    </source>
</evidence>
<dbReference type="InterPro" id="IPR013783">
    <property type="entry name" value="Ig-like_fold"/>
</dbReference>
<evidence type="ECO:0000256" key="10">
    <source>
        <dbReference type="ARBA" id="ARBA00023319"/>
    </source>
</evidence>
<reference evidence="15" key="1">
    <citation type="submission" date="2025-08" db="UniProtKB">
        <authorList>
            <consortium name="RefSeq"/>
        </authorList>
    </citation>
    <scope>IDENTIFICATION</scope>
    <source>
        <tissue evidence="15">Muscle</tissue>
    </source>
</reference>
<dbReference type="Proteomes" id="UP000504628">
    <property type="component" value="Chromosome 8"/>
</dbReference>
<keyword evidence="5" id="KW-0391">Immunity</keyword>
<dbReference type="RefSeq" id="XP_035889987.1">
    <property type="nucleotide sequence ID" value="XM_036034094.1"/>
</dbReference>
<keyword evidence="14" id="KW-1185">Reference proteome</keyword>
<dbReference type="CDD" id="cd05716">
    <property type="entry name" value="IgV_pIgR_like"/>
    <property type="match status" value="1"/>
</dbReference>
<feature type="chain" id="PRO_5028872554" evidence="12">
    <location>
        <begin position="19"/>
        <end position="163"/>
    </location>
</feature>
<proteinExistence type="inferred from homology"/>
<keyword evidence="10" id="KW-0393">Immunoglobulin domain</keyword>
<comment type="subcellular location">
    <subcellularLocation>
        <location evidence="1">Cell membrane</location>
        <topology evidence="1">Single-pass type I membrane protein</topology>
    </subcellularLocation>
</comment>
<evidence type="ECO:0000256" key="9">
    <source>
        <dbReference type="ARBA" id="ARBA00023170"/>
    </source>
</evidence>
<dbReference type="InterPro" id="IPR003599">
    <property type="entry name" value="Ig_sub"/>
</dbReference>
<dbReference type="PANTHER" id="PTHR11860:SF101">
    <property type="entry name" value="CMRF35-LIKE MOLECULE 1"/>
    <property type="match status" value="1"/>
</dbReference>
<dbReference type="Gene3D" id="2.60.40.10">
    <property type="entry name" value="Immunoglobulins"/>
    <property type="match status" value="1"/>
</dbReference>